<dbReference type="Proteomes" id="UP000652761">
    <property type="component" value="Unassembled WGS sequence"/>
</dbReference>
<accession>A0A843TEC9</accession>
<gene>
    <name evidence="1" type="ORF">Taro_001378</name>
</gene>
<proteinExistence type="predicted"/>
<sequence>MRIRSTLVKGSCEHLKRSVWRGRLHVRMRSTPLVCQVDSKGSCLDEVDSGGHRVDSTEDFLLIQVKSYGYESTLCPGCVDSMTLIL</sequence>
<name>A0A843TEC9_COLES</name>
<dbReference type="EMBL" id="NMUH01000028">
    <property type="protein sequence ID" value="MQL69051.1"/>
    <property type="molecule type" value="Genomic_DNA"/>
</dbReference>
<protein>
    <submittedName>
        <fullName evidence="1">Uncharacterized protein</fullName>
    </submittedName>
</protein>
<evidence type="ECO:0000313" key="1">
    <source>
        <dbReference type="EMBL" id="MQL69051.1"/>
    </source>
</evidence>
<organism evidence="1 2">
    <name type="scientific">Colocasia esculenta</name>
    <name type="common">Wild taro</name>
    <name type="synonym">Arum esculentum</name>
    <dbReference type="NCBI Taxonomy" id="4460"/>
    <lineage>
        <taxon>Eukaryota</taxon>
        <taxon>Viridiplantae</taxon>
        <taxon>Streptophyta</taxon>
        <taxon>Embryophyta</taxon>
        <taxon>Tracheophyta</taxon>
        <taxon>Spermatophyta</taxon>
        <taxon>Magnoliopsida</taxon>
        <taxon>Liliopsida</taxon>
        <taxon>Araceae</taxon>
        <taxon>Aroideae</taxon>
        <taxon>Colocasieae</taxon>
        <taxon>Colocasia</taxon>
    </lineage>
</organism>
<reference evidence="1" key="1">
    <citation type="submission" date="2017-07" db="EMBL/GenBank/DDBJ databases">
        <title>Taro Niue Genome Assembly and Annotation.</title>
        <authorList>
            <person name="Atibalentja N."/>
            <person name="Keating K."/>
            <person name="Fields C.J."/>
        </authorList>
    </citation>
    <scope>NUCLEOTIDE SEQUENCE</scope>
    <source>
        <strain evidence="1">Niue_2</strain>
        <tissue evidence="1">Leaf</tissue>
    </source>
</reference>
<keyword evidence="2" id="KW-1185">Reference proteome</keyword>
<dbReference type="AlphaFoldDB" id="A0A843TEC9"/>
<evidence type="ECO:0000313" key="2">
    <source>
        <dbReference type="Proteomes" id="UP000652761"/>
    </source>
</evidence>
<comment type="caution">
    <text evidence="1">The sequence shown here is derived from an EMBL/GenBank/DDBJ whole genome shotgun (WGS) entry which is preliminary data.</text>
</comment>